<evidence type="ECO:0000256" key="3">
    <source>
        <dbReference type="ARBA" id="ARBA00022692"/>
    </source>
</evidence>
<dbReference type="PANTHER" id="PTHR43478">
    <property type="entry name" value="NA+/H+ ANTIPORTER-RELATED"/>
    <property type="match status" value="1"/>
</dbReference>
<evidence type="ECO:0000256" key="4">
    <source>
        <dbReference type="ARBA" id="ARBA00022989"/>
    </source>
</evidence>
<feature type="transmembrane region" description="Helical" evidence="6">
    <location>
        <begin position="204"/>
        <end position="221"/>
    </location>
</feature>
<dbReference type="Proteomes" id="UP001224674">
    <property type="component" value="Chromosome"/>
</dbReference>
<dbReference type="PANTHER" id="PTHR43478:SF1">
    <property type="entry name" value="NA+_H+ ANTIPORTER NHAC-LIKE C-TERMINAL DOMAIN-CONTAINING PROTEIN"/>
    <property type="match status" value="1"/>
</dbReference>
<evidence type="ECO:0000313" key="9">
    <source>
        <dbReference type="Proteomes" id="UP001224674"/>
    </source>
</evidence>
<dbReference type="Pfam" id="PF03553">
    <property type="entry name" value="Na_H_antiporter"/>
    <property type="match status" value="1"/>
</dbReference>
<dbReference type="GO" id="GO:0005886">
    <property type="term" value="C:plasma membrane"/>
    <property type="evidence" value="ECO:0007669"/>
    <property type="project" value="UniProtKB-SubCell"/>
</dbReference>
<evidence type="ECO:0000256" key="6">
    <source>
        <dbReference type="SAM" id="Phobius"/>
    </source>
</evidence>
<keyword evidence="5 6" id="KW-0472">Membrane</keyword>
<feature type="transmembrane region" description="Helical" evidence="6">
    <location>
        <begin position="352"/>
        <end position="372"/>
    </location>
</feature>
<feature type="transmembrane region" description="Helical" evidence="6">
    <location>
        <begin position="302"/>
        <end position="322"/>
    </location>
</feature>
<comment type="subcellular location">
    <subcellularLocation>
        <location evidence="1">Cell membrane</location>
        <topology evidence="1">Multi-pass membrane protein</topology>
    </subcellularLocation>
</comment>
<dbReference type="EMBL" id="CP122566">
    <property type="protein sequence ID" value="WGH93693.1"/>
    <property type="molecule type" value="Genomic_DNA"/>
</dbReference>
<keyword evidence="9" id="KW-1185">Reference proteome</keyword>
<feature type="transmembrane region" description="Helical" evidence="6">
    <location>
        <begin position="171"/>
        <end position="197"/>
    </location>
</feature>
<dbReference type="RefSeq" id="WP_110098323.1">
    <property type="nucleotide sequence ID" value="NZ_CP122562.1"/>
</dbReference>
<evidence type="ECO:0000256" key="1">
    <source>
        <dbReference type="ARBA" id="ARBA00004651"/>
    </source>
</evidence>
<feature type="transmembrane region" description="Helical" evidence="6">
    <location>
        <begin position="6"/>
        <end position="22"/>
    </location>
</feature>
<accession>A0AAJ6AHT7</accession>
<feature type="transmembrane region" description="Helical" evidence="6">
    <location>
        <begin position="34"/>
        <end position="57"/>
    </location>
</feature>
<protein>
    <submittedName>
        <fullName evidence="8">Na+/H+ antiporter NhaC family protein</fullName>
    </submittedName>
</protein>
<dbReference type="AlphaFoldDB" id="A0AAJ6AHT7"/>
<proteinExistence type="predicted"/>
<feature type="transmembrane region" description="Helical" evidence="6">
    <location>
        <begin position="69"/>
        <end position="92"/>
    </location>
</feature>
<feature type="transmembrane region" description="Helical" evidence="6">
    <location>
        <begin position="497"/>
        <end position="515"/>
    </location>
</feature>
<feature type="transmembrane region" description="Helical" evidence="6">
    <location>
        <begin position="260"/>
        <end position="282"/>
    </location>
</feature>
<evidence type="ECO:0000313" key="8">
    <source>
        <dbReference type="EMBL" id="WGH93693.1"/>
    </source>
</evidence>
<keyword evidence="2" id="KW-1003">Cell membrane</keyword>
<evidence type="ECO:0000259" key="7">
    <source>
        <dbReference type="Pfam" id="PF03553"/>
    </source>
</evidence>
<sequence length="543" mass="57522">MVEQLPWLTILPPVLTIVLAILTRRVVTSLASGLVLAALLVANFHPVEFLVAVWEAFAAQFWADGEFDTYNLFIVIFLWQLGVMTTLMMMAGGNRAFSHWVSTKISSRRGAQGLSLGMAFLLFIDDYFSALAVGQVARPVTDKFGVSRAKLSYIVDSTAAPMTVLVPFSSWGASIIGLLSPVIAASTLGFNDVVLFLGAAVSNYYAIAAVILVIAVVALQLDLGSMRVEERRAITEGKPYRDGELIPGELDEDLPSAKTAGVSTLVVPLVVLTLSVIGLMYVTGWLESGALNPIDALGETMLTESLVLGGLLGMIVALFYYIRNTGTDTSFSHSARALGRGVFAGLKSMTPAIGILMLAWMLGALIEVLGTGEFLAELISDSTLGVEWLPLMLFLVAGFMAFSTGTSWGSFGLLIPIAGTIVVSLGADDHLMVTLGAVLAGAVLGDHISPISDTTILSSTGSQANIITHVRTQLPYATVAAGAGLVGYLVAGLTPGPWWGLGATVVALFIELWILSRILTDLEKEETLHGRVHIGGSPHTSWP</sequence>
<reference evidence="8 9" key="1">
    <citation type="submission" date="2023-03" db="EMBL/GenBank/DDBJ databases">
        <title>Complete genome sequences of several Auritidibacter ignavus strains isolated from ear infections.</title>
        <authorList>
            <person name="Baehr T."/>
            <person name="Baumhoegger A.M."/>
        </authorList>
    </citation>
    <scope>NUCLEOTIDE SEQUENCE [LARGE SCALE GENOMIC DNA]</scope>
    <source>
        <strain evidence="8 9">BABAE-6</strain>
    </source>
</reference>
<organism evidence="8 9">
    <name type="scientific">Auritidibacter ignavus</name>
    <dbReference type="NCBI Taxonomy" id="678932"/>
    <lineage>
        <taxon>Bacteria</taxon>
        <taxon>Bacillati</taxon>
        <taxon>Actinomycetota</taxon>
        <taxon>Actinomycetes</taxon>
        <taxon>Micrococcales</taxon>
        <taxon>Micrococcaceae</taxon>
        <taxon>Auritidibacter</taxon>
    </lineage>
</organism>
<feature type="transmembrane region" description="Helical" evidence="6">
    <location>
        <begin position="474"/>
        <end position="491"/>
    </location>
</feature>
<feature type="transmembrane region" description="Helical" evidence="6">
    <location>
        <begin position="408"/>
        <end position="427"/>
    </location>
</feature>
<keyword evidence="4 6" id="KW-1133">Transmembrane helix</keyword>
<name>A0AAJ6AHT7_9MICC</name>
<dbReference type="InterPro" id="IPR018461">
    <property type="entry name" value="Na/H_Antiport_NhaC-like_C"/>
</dbReference>
<feature type="transmembrane region" description="Helical" evidence="6">
    <location>
        <begin position="384"/>
        <end position="402"/>
    </location>
</feature>
<evidence type="ECO:0000256" key="5">
    <source>
        <dbReference type="ARBA" id="ARBA00023136"/>
    </source>
</evidence>
<evidence type="ECO:0000256" key="2">
    <source>
        <dbReference type="ARBA" id="ARBA00022475"/>
    </source>
</evidence>
<keyword evidence="3 6" id="KW-0812">Transmembrane</keyword>
<gene>
    <name evidence="8" type="ORF">QDX21_02535</name>
</gene>
<feature type="domain" description="Na+/H+ antiporter NhaC-like C-terminal" evidence="7">
    <location>
        <begin position="162"/>
        <end position="493"/>
    </location>
</feature>